<dbReference type="InterPro" id="IPR000182">
    <property type="entry name" value="GNAT_dom"/>
</dbReference>
<dbReference type="PROSITE" id="PS51186">
    <property type="entry name" value="GNAT"/>
    <property type="match status" value="1"/>
</dbReference>
<name>A0AAI8N1K1_9BACI</name>
<protein>
    <submittedName>
        <fullName evidence="2">N-acetyltransferase</fullName>
    </submittedName>
</protein>
<evidence type="ECO:0000259" key="1">
    <source>
        <dbReference type="PROSITE" id="PS51186"/>
    </source>
</evidence>
<feature type="domain" description="N-acetyltransferase" evidence="1">
    <location>
        <begin position="3"/>
        <end position="153"/>
    </location>
</feature>
<dbReference type="InterPro" id="IPR027455">
    <property type="entry name" value="Sper_AcTfrase_N"/>
</dbReference>
<evidence type="ECO:0000313" key="3">
    <source>
        <dbReference type="Proteomes" id="UP000234366"/>
    </source>
</evidence>
<organism evidence="2 3">
    <name type="scientific">Bacillus siamensis</name>
    <dbReference type="NCBI Taxonomy" id="659243"/>
    <lineage>
        <taxon>Bacteria</taxon>
        <taxon>Bacillati</taxon>
        <taxon>Bacillota</taxon>
        <taxon>Bacilli</taxon>
        <taxon>Bacillales</taxon>
        <taxon>Bacillaceae</taxon>
        <taxon>Bacillus</taxon>
        <taxon>Bacillus amyloliquefaciens group</taxon>
    </lineage>
</organism>
<dbReference type="AlphaFoldDB" id="A0AAI8N1K1"/>
<dbReference type="Pfam" id="PF00583">
    <property type="entry name" value="Acetyltransf_1"/>
    <property type="match status" value="1"/>
</dbReference>
<gene>
    <name evidence="2" type="ORF">CWD84_19025</name>
</gene>
<keyword evidence="3" id="KW-1185">Reference proteome</keyword>
<sequence>MTIEIRAVTEENRADILALHVSERQASFIETAEECLQDAEDCRHYQPAGLYVDGELVGFAMYGWFPEYDEENKNGRVWLDRFFIDERYQGRGLGRLMLDALIHHLAQLYDCRRIYLSLFEDNVHALRLYQKFGFRFNGELDSNGEKVMVKELLSAV</sequence>
<dbReference type="GO" id="GO:0016747">
    <property type="term" value="F:acyltransferase activity, transferring groups other than amino-acyl groups"/>
    <property type="evidence" value="ECO:0007669"/>
    <property type="project" value="InterPro"/>
</dbReference>
<accession>A0AAI8N1K1</accession>
<dbReference type="Gene3D" id="3.40.630.30">
    <property type="match status" value="1"/>
</dbReference>
<dbReference type="InterPro" id="IPR050276">
    <property type="entry name" value="MshD_Acetyltransferase"/>
</dbReference>
<dbReference type="SUPFAM" id="SSF55729">
    <property type="entry name" value="Acyl-CoA N-acyltransferases (Nat)"/>
    <property type="match status" value="1"/>
</dbReference>
<proteinExistence type="predicted"/>
<reference evidence="2 3" key="1">
    <citation type="submission" date="2017-11" db="EMBL/GenBank/DDBJ databases">
        <title>Genome sequence and genome mining of multiple bioactive secondary metabolites from a deep sea-derived Bacillus siamensis SCSIO 05746.</title>
        <authorList>
            <person name="Pan H.-Q."/>
            <person name="Ju J.-H."/>
        </authorList>
    </citation>
    <scope>NUCLEOTIDE SEQUENCE [LARGE SCALE GENOMIC DNA]</scope>
    <source>
        <strain evidence="2 3">SCSIO 05746</strain>
    </source>
</reference>
<dbReference type="CDD" id="cd04301">
    <property type="entry name" value="NAT_SF"/>
    <property type="match status" value="1"/>
</dbReference>
<dbReference type="Proteomes" id="UP000234366">
    <property type="component" value="Chromosome"/>
</dbReference>
<dbReference type="RefSeq" id="WP_060963458.1">
    <property type="nucleotide sequence ID" value="NZ_CP025001.1"/>
</dbReference>
<dbReference type="EMBL" id="CP025001">
    <property type="protein sequence ID" value="AUJ78746.1"/>
    <property type="molecule type" value="Genomic_DNA"/>
</dbReference>
<dbReference type="PANTHER" id="PTHR43617">
    <property type="entry name" value="L-AMINO ACID N-ACETYLTRANSFERASE"/>
    <property type="match status" value="1"/>
</dbReference>
<dbReference type="InterPro" id="IPR016181">
    <property type="entry name" value="Acyl_CoA_acyltransferase"/>
</dbReference>
<dbReference type="Gene3D" id="1.10.287.900">
    <property type="entry name" value="The crystal structure of the spermine/spermidine acetyltransferase from enterococcus faecali"/>
    <property type="match status" value="1"/>
</dbReference>
<dbReference type="KEGG" id="bsia:CWD84_19025"/>
<evidence type="ECO:0000313" key="2">
    <source>
        <dbReference type="EMBL" id="AUJ78746.1"/>
    </source>
</evidence>